<evidence type="ECO:0000256" key="17">
    <source>
        <dbReference type="PIRSR" id="PIRSR605478-5"/>
    </source>
</evidence>
<dbReference type="InterPro" id="IPR033247">
    <property type="entry name" value="Transketolase_fam"/>
</dbReference>
<evidence type="ECO:0000256" key="11">
    <source>
        <dbReference type="ARBA" id="ARBA00049473"/>
    </source>
</evidence>
<dbReference type="RefSeq" id="WP_034879438.1">
    <property type="nucleotide sequence ID" value="NZ_JOKG01000006.1"/>
</dbReference>
<keyword evidence="6 18" id="KW-0808">Transferase</keyword>
<evidence type="ECO:0000256" key="13">
    <source>
        <dbReference type="PIRSR" id="PIRSR605478-1"/>
    </source>
</evidence>
<evidence type="ECO:0000256" key="18">
    <source>
        <dbReference type="RuleBase" id="RU004996"/>
    </source>
</evidence>
<comment type="cofactor">
    <cofactor evidence="18">
        <name>Mg(2+)</name>
        <dbReference type="ChEBI" id="CHEBI:18420"/>
    </cofactor>
    <cofactor evidence="18">
        <name>Ca(2+)</name>
        <dbReference type="ChEBI" id="CHEBI:29108"/>
    </cofactor>
    <cofactor evidence="18">
        <name>Mn(2+)</name>
        <dbReference type="ChEBI" id="CHEBI:29035"/>
    </cofactor>
    <cofactor evidence="18">
        <name>Co(2+)</name>
        <dbReference type="ChEBI" id="CHEBI:48828"/>
    </cofactor>
    <text evidence="18">Binds 1 Mg(2+) ion per subunit. Can also utilize other divalent metal cations, such as Ca(2+), Mn(2+) and Co(2+).</text>
</comment>
<feature type="domain" description="Transketolase-like pyrimidine-binding" evidence="19">
    <location>
        <begin position="355"/>
        <end position="526"/>
    </location>
</feature>
<evidence type="ECO:0000256" key="14">
    <source>
        <dbReference type="PIRSR" id="PIRSR605478-2"/>
    </source>
</evidence>
<keyword evidence="21" id="KW-1185">Reference proteome</keyword>
<dbReference type="SUPFAM" id="SSF52922">
    <property type="entry name" value="TK C-terminal domain-like"/>
    <property type="match status" value="1"/>
</dbReference>
<dbReference type="InterPro" id="IPR005478">
    <property type="entry name" value="Transketolase_bac-like"/>
</dbReference>
<evidence type="ECO:0000256" key="2">
    <source>
        <dbReference type="ARBA" id="ARBA00001941"/>
    </source>
</evidence>
<evidence type="ECO:0000256" key="9">
    <source>
        <dbReference type="ARBA" id="ARBA00022842"/>
    </source>
</evidence>
<evidence type="ECO:0000256" key="16">
    <source>
        <dbReference type="PIRSR" id="PIRSR605478-4"/>
    </source>
</evidence>
<dbReference type="GO" id="GO:0004802">
    <property type="term" value="F:transketolase activity"/>
    <property type="evidence" value="ECO:0007669"/>
    <property type="project" value="UniProtKB-UniRule"/>
</dbReference>
<dbReference type="PROSITE" id="PS00801">
    <property type="entry name" value="TRANSKETOLASE_1"/>
    <property type="match status" value="1"/>
</dbReference>
<dbReference type="Proteomes" id="UP000028006">
    <property type="component" value="Unassembled WGS sequence"/>
</dbReference>
<dbReference type="InterPro" id="IPR005475">
    <property type="entry name" value="Transketolase-like_Pyr-bd"/>
</dbReference>
<dbReference type="SMART" id="SM00861">
    <property type="entry name" value="Transket_pyr"/>
    <property type="match status" value="1"/>
</dbReference>
<dbReference type="Pfam" id="PF00456">
    <property type="entry name" value="Transketolase_N"/>
    <property type="match status" value="1"/>
</dbReference>
<feature type="binding site" evidence="15">
    <location>
        <position position="438"/>
    </location>
    <ligand>
        <name>thiamine diphosphate</name>
        <dbReference type="ChEBI" id="CHEBI:58937"/>
    </ligand>
</feature>
<organism evidence="20 21">
    <name type="scientific">Endozoicomonas montiporae</name>
    <dbReference type="NCBI Taxonomy" id="1027273"/>
    <lineage>
        <taxon>Bacteria</taxon>
        <taxon>Pseudomonadati</taxon>
        <taxon>Pseudomonadota</taxon>
        <taxon>Gammaproteobacteria</taxon>
        <taxon>Oceanospirillales</taxon>
        <taxon>Endozoicomonadaceae</taxon>
        <taxon>Endozoicomonas</taxon>
    </lineage>
</organism>
<dbReference type="eggNOG" id="COG0021">
    <property type="taxonomic scope" value="Bacteria"/>
</dbReference>
<dbReference type="InterPro" id="IPR055152">
    <property type="entry name" value="Transketolase-like_C_2"/>
</dbReference>
<gene>
    <name evidence="20" type="ORF">GZ77_24540</name>
</gene>
<comment type="cofactor">
    <cofactor evidence="1">
        <name>Ca(2+)</name>
        <dbReference type="ChEBI" id="CHEBI:29108"/>
    </cofactor>
</comment>
<comment type="cofactor">
    <cofactor evidence="16">
        <name>Mg(2+)</name>
        <dbReference type="ChEBI" id="CHEBI:18420"/>
    </cofactor>
    <text evidence="16">Binds 1 Mg(2+) ion per subunit. Can also utilize other divalent metal cations, such as Ca(2+), Mn(2+) and Co(2+).</text>
</comment>
<feature type="binding site" evidence="15">
    <location>
        <position position="185"/>
    </location>
    <ligand>
        <name>thiamine diphosphate</name>
        <dbReference type="ChEBI" id="CHEBI:58937"/>
    </ligand>
</feature>
<feature type="binding site" evidence="16">
    <location>
        <position position="155"/>
    </location>
    <ligand>
        <name>Mg(2+)</name>
        <dbReference type="ChEBI" id="CHEBI:18420"/>
    </ligand>
</feature>
<dbReference type="GO" id="GO:0046872">
    <property type="term" value="F:metal ion binding"/>
    <property type="evidence" value="ECO:0007669"/>
    <property type="project" value="UniProtKB-KW"/>
</dbReference>
<comment type="function">
    <text evidence="18">Catalyzes the transfer of a two-carbon ketol group from a ketose donor to an aldose acceptor, via a covalent intermediate with the cofactor thiamine pyrophosphate.</text>
</comment>
<feature type="binding site" evidence="15">
    <location>
        <position position="261"/>
    </location>
    <ligand>
        <name>thiamine diphosphate</name>
        <dbReference type="ChEBI" id="CHEBI:58937"/>
    </ligand>
</feature>
<feature type="binding site" evidence="14">
    <location>
        <position position="521"/>
    </location>
    <ligand>
        <name>substrate</name>
    </ligand>
</feature>
<feature type="binding site" evidence="15">
    <location>
        <begin position="114"/>
        <end position="116"/>
    </location>
    <ligand>
        <name>thiamine diphosphate</name>
        <dbReference type="ChEBI" id="CHEBI:58937"/>
    </ligand>
</feature>
<dbReference type="EC" id="2.2.1.1" evidence="5 12"/>
<sequence>MSSRRELANAIRALSMDAVQKAKSGHPGAPMGMADIAEVLWRDYMNHNPANPQWADRDRFVLSNGHGSMLLYSLLHLSGYDVSIEDLQNFRQLHSKTAGHPEYGYAPGIETTTGPLGQGIANAVGFAAAEKALAARFNRKGHDIVDHNTYVFMGDGCMMEGISHETCSLAGTLGLGKLIAFYDDNGISIDGEVEGWFTDDTVKRFESYNWHVVPGVDGHDPEAIKAAIEAGRAETNKPTLICCKTIIGFGSPNKEGKEECHGAPLGDDEIKLTRERLGWNHGAFEVPASVYEGWDAKKAGASKEAGWNEKFEAYAAAYPELAAEFKRRMSGELPADFSEKADAYIRECQEKAEKVASRKASQNTLNAYGPMLPELLGGSADLAGSNLTLWSGSKGVEKDDAAGNYLFYGVREFGMSAMMNGIALHGGFVPYGATFLVFMEYARNAVRMAALMKQRSIFVYTHDSIGLGEDGPTHQPIEQLANLRTTPNMNTWRPCDTVESAVAWKYAIERNDGPSALIFSRQGLPCMARDEEKIANIVRGGYILKDCAGTPELILIATGSEIELAMNAEAKLTEQGRKVRVVSMPSTEVFDAQDAEYKQQVLPLEVPARIAIEAAHADFWYKYVGLDGRIIGMTSFGESAPASDLFPFFGFTVDNIVAAAEDMLD</sequence>
<comment type="cofactor">
    <cofactor evidence="15">
        <name>thiamine diphosphate</name>
        <dbReference type="ChEBI" id="CHEBI:58937"/>
    </cofactor>
    <text evidence="15">Binds 1 thiamine pyrophosphate per subunit. During the reaction, the substrate forms a covalent intermediate with the cofactor.</text>
</comment>
<name>A0A081MZR0_9GAMM</name>
<keyword evidence="10 15" id="KW-0786">Thiamine pyrophosphate</keyword>
<dbReference type="GO" id="GO:0009052">
    <property type="term" value="P:pentose-phosphate shunt, non-oxidative branch"/>
    <property type="evidence" value="ECO:0007669"/>
    <property type="project" value="UniProtKB-ARBA"/>
</dbReference>
<proteinExistence type="inferred from homology"/>
<evidence type="ECO:0000256" key="12">
    <source>
        <dbReference type="NCBIfam" id="TIGR00232"/>
    </source>
</evidence>
<evidence type="ECO:0000256" key="15">
    <source>
        <dbReference type="PIRSR" id="PIRSR605478-3"/>
    </source>
</evidence>
<feature type="binding site" evidence="14">
    <location>
        <position position="26"/>
    </location>
    <ligand>
        <name>substrate</name>
    </ligand>
</feature>
<dbReference type="FunFam" id="3.40.50.970:FF:000004">
    <property type="entry name" value="Transketolase"/>
    <property type="match status" value="1"/>
</dbReference>
<dbReference type="AlphaFoldDB" id="A0A081MZR0"/>
<feature type="binding site" evidence="14">
    <location>
        <position position="462"/>
    </location>
    <ligand>
        <name>substrate</name>
    </ligand>
</feature>
<feature type="binding site" evidence="16">
    <location>
        <position position="185"/>
    </location>
    <ligand>
        <name>Mg(2+)</name>
        <dbReference type="ChEBI" id="CHEBI:18420"/>
    </ligand>
</feature>
<evidence type="ECO:0000256" key="6">
    <source>
        <dbReference type="ARBA" id="ARBA00022679"/>
    </source>
</evidence>
<comment type="catalytic activity">
    <reaction evidence="11 18">
        <text>D-sedoheptulose 7-phosphate + D-glyceraldehyde 3-phosphate = aldehydo-D-ribose 5-phosphate + D-xylulose 5-phosphate</text>
        <dbReference type="Rhea" id="RHEA:10508"/>
        <dbReference type="ChEBI" id="CHEBI:57483"/>
        <dbReference type="ChEBI" id="CHEBI:57737"/>
        <dbReference type="ChEBI" id="CHEBI:58273"/>
        <dbReference type="ChEBI" id="CHEBI:59776"/>
        <dbReference type="EC" id="2.2.1.1"/>
    </reaction>
</comment>
<feature type="binding site" evidence="14">
    <location>
        <position position="385"/>
    </location>
    <ligand>
        <name>substrate</name>
    </ligand>
</feature>
<dbReference type="Pfam" id="PF22613">
    <property type="entry name" value="Transketolase_C_1"/>
    <property type="match status" value="1"/>
</dbReference>
<comment type="subunit">
    <text evidence="4 18">Homodimer.</text>
</comment>
<dbReference type="InterPro" id="IPR009014">
    <property type="entry name" value="Transketo_C/PFOR_II"/>
</dbReference>
<comment type="caution">
    <text evidence="20">The sequence shown here is derived from an EMBL/GenBank/DDBJ whole genome shotgun (WGS) entry which is preliminary data.</text>
</comment>
<feature type="binding site" evidence="14">
    <location>
        <position position="358"/>
    </location>
    <ligand>
        <name>substrate</name>
    </ligand>
</feature>
<protein>
    <recommendedName>
        <fullName evidence="5 12">Transketolase</fullName>
        <ecNumber evidence="5 12">2.2.1.1</ecNumber>
    </recommendedName>
</protein>
<dbReference type="Gene3D" id="3.40.50.970">
    <property type="match status" value="2"/>
</dbReference>
<dbReference type="Gene3D" id="3.40.50.920">
    <property type="match status" value="1"/>
</dbReference>
<dbReference type="CDD" id="cd07033">
    <property type="entry name" value="TPP_PYR_DXS_TK_like"/>
    <property type="match status" value="1"/>
</dbReference>
<evidence type="ECO:0000256" key="8">
    <source>
        <dbReference type="ARBA" id="ARBA00022837"/>
    </source>
</evidence>
<dbReference type="PANTHER" id="PTHR43522:SF2">
    <property type="entry name" value="TRANSKETOLASE 1-RELATED"/>
    <property type="match status" value="1"/>
</dbReference>
<evidence type="ECO:0000313" key="21">
    <source>
        <dbReference type="Proteomes" id="UP000028006"/>
    </source>
</evidence>
<comment type="cofactor">
    <cofactor evidence="2">
        <name>Co(2+)</name>
        <dbReference type="ChEBI" id="CHEBI:48828"/>
    </cofactor>
</comment>
<dbReference type="Pfam" id="PF02779">
    <property type="entry name" value="Transket_pyr"/>
    <property type="match status" value="1"/>
</dbReference>
<comment type="similarity">
    <text evidence="3 18">Belongs to the transketolase family.</text>
</comment>
<dbReference type="InterPro" id="IPR020826">
    <property type="entry name" value="Transketolase_BS"/>
</dbReference>
<feature type="binding site" evidence="16">
    <location>
        <position position="187"/>
    </location>
    <ligand>
        <name>Mg(2+)</name>
        <dbReference type="ChEBI" id="CHEBI:18420"/>
    </ligand>
</feature>
<feature type="binding site" evidence="15">
    <location>
        <position position="156"/>
    </location>
    <ligand>
        <name>thiamine diphosphate</name>
        <dbReference type="ChEBI" id="CHEBI:58937"/>
    </ligand>
</feature>
<keyword evidence="9 16" id="KW-0460">Magnesium</keyword>
<dbReference type="PROSITE" id="PS00802">
    <property type="entry name" value="TRANSKETOLASE_2"/>
    <property type="match status" value="1"/>
</dbReference>
<dbReference type="EMBL" id="JOKG01000006">
    <property type="protein sequence ID" value="KEQ11683.1"/>
    <property type="molecule type" value="Genomic_DNA"/>
</dbReference>
<evidence type="ECO:0000256" key="4">
    <source>
        <dbReference type="ARBA" id="ARBA00011738"/>
    </source>
</evidence>
<dbReference type="FunFam" id="3.40.50.920:FF:000003">
    <property type="entry name" value="Transketolase"/>
    <property type="match status" value="1"/>
</dbReference>
<feature type="binding site" evidence="14">
    <location>
        <position position="470"/>
    </location>
    <ligand>
        <name>substrate</name>
    </ligand>
</feature>
<feature type="active site" description="Proton donor" evidence="13">
    <location>
        <position position="412"/>
    </location>
</feature>
<evidence type="ECO:0000256" key="7">
    <source>
        <dbReference type="ARBA" id="ARBA00022723"/>
    </source>
</evidence>
<evidence type="ECO:0000256" key="1">
    <source>
        <dbReference type="ARBA" id="ARBA00001913"/>
    </source>
</evidence>
<dbReference type="InterPro" id="IPR005474">
    <property type="entry name" value="Transketolase_N"/>
</dbReference>
<dbReference type="SUPFAM" id="SSF52518">
    <property type="entry name" value="Thiamin diphosphate-binding fold (THDP-binding)"/>
    <property type="match status" value="2"/>
</dbReference>
<dbReference type="InterPro" id="IPR029061">
    <property type="entry name" value="THDP-binding"/>
</dbReference>
<evidence type="ECO:0000259" key="19">
    <source>
        <dbReference type="SMART" id="SM00861"/>
    </source>
</evidence>
<evidence type="ECO:0000256" key="10">
    <source>
        <dbReference type="ARBA" id="ARBA00023052"/>
    </source>
</evidence>
<dbReference type="NCBIfam" id="TIGR00232">
    <property type="entry name" value="tktlase_bact"/>
    <property type="match status" value="1"/>
</dbReference>
<evidence type="ECO:0000256" key="3">
    <source>
        <dbReference type="ARBA" id="ARBA00007131"/>
    </source>
</evidence>
<accession>A0A081MZR0</accession>
<feature type="site" description="Important for catalytic activity" evidence="17">
    <location>
        <position position="261"/>
    </location>
</feature>
<keyword evidence="8 18" id="KW-0106">Calcium</keyword>
<feature type="binding site" evidence="14">
    <location>
        <position position="261"/>
    </location>
    <ligand>
        <name>substrate</name>
    </ligand>
</feature>
<dbReference type="PANTHER" id="PTHR43522">
    <property type="entry name" value="TRANSKETOLASE"/>
    <property type="match status" value="1"/>
</dbReference>
<keyword evidence="7 16" id="KW-0479">Metal-binding</keyword>
<dbReference type="GO" id="GO:0005829">
    <property type="term" value="C:cytosol"/>
    <property type="evidence" value="ECO:0007669"/>
    <property type="project" value="TreeGrafter"/>
</dbReference>
<feature type="binding site" evidence="14">
    <location>
        <position position="474"/>
    </location>
    <ligand>
        <name>substrate</name>
    </ligand>
</feature>
<evidence type="ECO:0000313" key="20">
    <source>
        <dbReference type="EMBL" id="KEQ11683.1"/>
    </source>
</evidence>
<dbReference type="FunFam" id="3.40.50.970:FF:000003">
    <property type="entry name" value="Transketolase"/>
    <property type="match status" value="1"/>
</dbReference>
<evidence type="ECO:0000256" key="5">
    <source>
        <dbReference type="ARBA" id="ARBA00013152"/>
    </source>
</evidence>
<feature type="binding site" evidence="15">
    <location>
        <position position="66"/>
    </location>
    <ligand>
        <name>thiamine diphosphate</name>
        <dbReference type="ChEBI" id="CHEBI:58937"/>
    </ligand>
</feature>
<reference evidence="20 21" key="1">
    <citation type="submission" date="2014-06" db="EMBL/GenBank/DDBJ databases">
        <title>Whole Genome Sequences of Three Symbiotic Endozoicomonas Bacteria.</title>
        <authorList>
            <person name="Neave M.J."/>
            <person name="Apprill A."/>
            <person name="Voolstra C.R."/>
        </authorList>
    </citation>
    <scope>NUCLEOTIDE SEQUENCE [LARGE SCALE GENOMIC DNA]</scope>
    <source>
        <strain evidence="20 21">LMG 24815</strain>
    </source>
</reference>
<dbReference type="CDD" id="cd02012">
    <property type="entry name" value="TPP_TK"/>
    <property type="match status" value="1"/>
</dbReference>
<feature type="site" description="Important for catalytic activity" evidence="17">
    <location>
        <position position="26"/>
    </location>
</feature>
<dbReference type="InterPro" id="IPR049557">
    <property type="entry name" value="Transketolase_CS"/>
</dbReference>